<evidence type="ECO:0000313" key="2">
    <source>
        <dbReference type="EMBL" id="XBH21541.1"/>
    </source>
</evidence>
<dbReference type="InterPro" id="IPR011335">
    <property type="entry name" value="Restrct_endonuc-II-like"/>
</dbReference>
<dbReference type="InterPro" id="IPR007569">
    <property type="entry name" value="DUF559"/>
</dbReference>
<dbReference type="Pfam" id="PF04480">
    <property type="entry name" value="DUF559"/>
    <property type="match status" value="1"/>
</dbReference>
<accession>A0AAU7DXU0</accession>
<organism evidence="2">
    <name type="scientific">Jonesiaceae bacterium BS-20</name>
    <dbReference type="NCBI Taxonomy" id="3120821"/>
    <lineage>
        <taxon>Bacteria</taxon>
        <taxon>Bacillati</taxon>
        <taxon>Actinomycetota</taxon>
        <taxon>Actinomycetes</taxon>
        <taxon>Micrococcales</taxon>
        <taxon>Jonesiaceae</taxon>
    </lineage>
</organism>
<proteinExistence type="predicted"/>
<name>A0AAU7DXU0_9MICO</name>
<feature type="domain" description="DUF559" evidence="1">
    <location>
        <begin position="234"/>
        <end position="295"/>
    </location>
</feature>
<dbReference type="Gene3D" id="3.40.960.10">
    <property type="entry name" value="VSR Endonuclease"/>
    <property type="match status" value="1"/>
</dbReference>
<reference evidence="2" key="1">
    <citation type="submission" date="2024-02" db="EMBL/GenBank/DDBJ databases">
        <title>Tomenella chthoni gen. nov. sp. nov., a member of the family Jonesiaceae isolated from bat guano.</title>
        <authorList>
            <person name="Miller S.L."/>
            <person name="King J."/>
            <person name="Sankaranarayanan K."/>
            <person name="Lawson P.A."/>
        </authorList>
    </citation>
    <scope>NUCLEOTIDE SEQUENCE</scope>
    <source>
        <strain evidence="2">BS-20</strain>
    </source>
</reference>
<evidence type="ECO:0000259" key="1">
    <source>
        <dbReference type="Pfam" id="PF04480"/>
    </source>
</evidence>
<dbReference type="AlphaFoldDB" id="A0AAU7DXU0"/>
<dbReference type="SUPFAM" id="SSF52980">
    <property type="entry name" value="Restriction endonuclease-like"/>
    <property type="match status" value="1"/>
</dbReference>
<sequence>MRHDIPKVTSVQRPLIANSQAGAFTTAQAMASGATKRQVEYRLQKGTWVRVAGDGLRWSEDPVTPQMLAFCAHLTWSDAVVCGPNVIALMGMPLGELNDVHVITPHPRKPRLRLVPHEFKLRAEECVKWNGITVTNFHRSLMDTLVMLPPRAAQSLFVWVSSREKLSATDMESYLATARGRWGNRKLKRFLADSRAGIMSEAEARIHELLHRARVTGWEANVPVRDEYGIIGRADVLFLKQRVVIEVDGYTYHGPDRFQADRTRDNRLIAAGYRVLHFTWEDLTRRPHVVIDQIRILL</sequence>
<gene>
    <name evidence="2" type="ORF">V5R04_15245</name>
</gene>
<dbReference type="EMBL" id="CP146203">
    <property type="protein sequence ID" value="XBH21541.1"/>
    <property type="molecule type" value="Genomic_DNA"/>
</dbReference>
<protein>
    <submittedName>
        <fullName evidence="2">Type IV toxin-antitoxin system AbiEi family antitoxin domain-containing protein</fullName>
    </submittedName>
</protein>